<dbReference type="AlphaFoldDB" id="A0AAQ3MDZ8"/>
<dbReference type="Proteomes" id="UP001303373">
    <property type="component" value="Chromosome 13"/>
</dbReference>
<feature type="signal peptide" evidence="1">
    <location>
        <begin position="1"/>
        <end position="17"/>
    </location>
</feature>
<proteinExistence type="predicted"/>
<protein>
    <recommendedName>
        <fullName evidence="4">Sexual development protein</fullName>
    </recommendedName>
</protein>
<sequence>MRSFIVSAALLAAAASAAPAPASSYGGGQQPFKFPLANGFPNIKAPSNTLTNIETQAHGTLPNGALPTKLSANSIATFSVIAANELFEVAYFTSLIKNITHGVQGYEVPASDKDYILKSLTAIRAQEELHAIGANAILASAGGKPIAPCEYVFPVDNFQAAISLAYTFTDVVLGTLQDVQAGLIANGDGELVPLIGSIIGQEGEQNGAFRAFDEKIPSELPFLTRSAGAFAFSAINQIFIVPGSCPQSLLSSIPVFGALAVDTMNIQPKDQTLTFSFENTKGVKVKDLSLVYINQQNTPIVEKICNVKTKGKMVTFDATFPYSANLMNGLTIAAVTNSAGPFADADAVAKDTLFGPGIIEIN</sequence>
<evidence type="ECO:0000313" key="3">
    <source>
        <dbReference type="Proteomes" id="UP001303373"/>
    </source>
</evidence>
<dbReference type="EMBL" id="CP138592">
    <property type="protein sequence ID" value="WPH04637.1"/>
    <property type="molecule type" value="Genomic_DNA"/>
</dbReference>
<accession>A0AAQ3MDZ8</accession>
<evidence type="ECO:0000256" key="1">
    <source>
        <dbReference type="SAM" id="SignalP"/>
    </source>
</evidence>
<name>A0AAQ3MDZ8_9PEZI</name>
<evidence type="ECO:0000313" key="2">
    <source>
        <dbReference type="EMBL" id="WPH04637.1"/>
    </source>
</evidence>
<evidence type="ECO:0008006" key="4">
    <source>
        <dbReference type="Google" id="ProtNLM"/>
    </source>
</evidence>
<dbReference type="Pfam" id="PF13668">
    <property type="entry name" value="Ferritin_2"/>
    <property type="match status" value="1"/>
</dbReference>
<keyword evidence="1" id="KW-0732">Signal</keyword>
<feature type="chain" id="PRO_5042824538" description="Sexual development protein" evidence="1">
    <location>
        <begin position="18"/>
        <end position="362"/>
    </location>
</feature>
<organism evidence="2 3">
    <name type="scientific">Acrodontium crateriforme</name>
    <dbReference type="NCBI Taxonomy" id="150365"/>
    <lineage>
        <taxon>Eukaryota</taxon>
        <taxon>Fungi</taxon>
        <taxon>Dikarya</taxon>
        <taxon>Ascomycota</taxon>
        <taxon>Pezizomycotina</taxon>
        <taxon>Dothideomycetes</taxon>
        <taxon>Dothideomycetidae</taxon>
        <taxon>Mycosphaerellales</taxon>
        <taxon>Teratosphaeriaceae</taxon>
        <taxon>Acrodontium</taxon>
    </lineage>
</organism>
<gene>
    <name evidence="2" type="ORF">R9X50_00753000</name>
</gene>
<reference evidence="2 3" key="1">
    <citation type="submission" date="2023-11" db="EMBL/GenBank/DDBJ databases">
        <title>An acidophilic fungus is an integral part of prey digestion in a carnivorous sundew plant.</title>
        <authorList>
            <person name="Tsai I.J."/>
        </authorList>
    </citation>
    <scope>NUCLEOTIDE SEQUENCE [LARGE SCALE GENOMIC DNA]</scope>
    <source>
        <strain evidence="2">169a</strain>
    </source>
</reference>
<keyword evidence="3" id="KW-1185">Reference proteome</keyword>